<protein>
    <submittedName>
        <fullName evidence="1">Uncharacterized protein</fullName>
    </submittedName>
</protein>
<organism evidence="1 2">
    <name type="scientific">Trifolium medium</name>
    <dbReference type="NCBI Taxonomy" id="97028"/>
    <lineage>
        <taxon>Eukaryota</taxon>
        <taxon>Viridiplantae</taxon>
        <taxon>Streptophyta</taxon>
        <taxon>Embryophyta</taxon>
        <taxon>Tracheophyta</taxon>
        <taxon>Spermatophyta</taxon>
        <taxon>Magnoliopsida</taxon>
        <taxon>eudicotyledons</taxon>
        <taxon>Gunneridae</taxon>
        <taxon>Pentapetalae</taxon>
        <taxon>rosids</taxon>
        <taxon>fabids</taxon>
        <taxon>Fabales</taxon>
        <taxon>Fabaceae</taxon>
        <taxon>Papilionoideae</taxon>
        <taxon>50 kb inversion clade</taxon>
        <taxon>NPAAA clade</taxon>
        <taxon>Hologalegina</taxon>
        <taxon>IRL clade</taxon>
        <taxon>Trifolieae</taxon>
        <taxon>Trifolium</taxon>
    </lineage>
</organism>
<comment type="caution">
    <text evidence="1">The sequence shown here is derived from an EMBL/GenBank/DDBJ whole genome shotgun (WGS) entry which is preliminary data.</text>
</comment>
<name>A0A392VSL7_9FABA</name>
<reference evidence="1 2" key="1">
    <citation type="journal article" date="2018" name="Front. Plant Sci.">
        <title>Red Clover (Trifolium pratense) and Zigzag Clover (T. medium) - A Picture of Genomic Similarities and Differences.</title>
        <authorList>
            <person name="Dluhosova J."/>
            <person name="Istvanek J."/>
            <person name="Nedelnik J."/>
            <person name="Repkova J."/>
        </authorList>
    </citation>
    <scope>NUCLEOTIDE SEQUENCE [LARGE SCALE GENOMIC DNA]</scope>
    <source>
        <strain evidence="2">cv. 10/8</strain>
        <tissue evidence="1">Leaf</tissue>
    </source>
</reference>
<proteinExistence type="predicted"/>
<dbReference type="Proteomes" id="UP000265520">
    <property type="component" value="Unassembled WGS sequence"/>
</dbReference>
<accession>A0A392VSL7</accession>
<dbReference type="AlphaFoldDB" id="A0A392VSL7"/>
<sequence>MLRKCPNHGFDELIQIHIFRNGLLPESELLLDATAGGSLLSLSAADAT</sequence>
<evidence type="ECO:0000313" key="1">
    <source>
        <dbReference type="EMBL" id="MCI90462.1"/>
    </source>
</evidence>
<evidence type="ECO:0000313" key="2">
    <source>
        <dbReference type="Proteomes" id="UP000265520"/>
    </source>
</evidence>
<keyword evidence="2" id="KW-1185">Reference proteome</keyword>
<dbReference type="EMBL" id="LXQA011245242">
    <property type="protein sequence ID" value="MCI90462.1"/>
    <property type="molecule type" value="Genomic_DNA"/>
</dbReference>
<feature type="non-terminal residue" evidence="1">
    <location>
        <position position="48"/>
    </location>
</feature>